<sequence>METSQVETLLRDELQLAEVHVKANGSHYEVIAVGECFDGLSRVKKQQLVYGPLMNTISDGTIHAVSIRAFTPTEWKREQKFILPQ</sequence>
<dbReference type="OrthoDB" id="9812890at2"/>
<reference evidence="7 8" key="2">
    <citation type="submission" date="2019-01" db="EMBL/GenBank/DDBJ databases">
        <title>Genome sequences of marine Pseudoalteromonas species.</title>
        <authorList>
            <person name="Boraston A.B."/>
            <person name="Hehemann J.-H."/>
            <person name="Vickers C.J."/>
            <person name="Salama-Alber O."/>
            <person name="Abe K."/>
            <person name="Hettle A.J."/>
        </authorList>
    </citation>
    <scope>NUCLEOTIDE SEQUENCE [LARGE SCALE GENOMIC DNA]</scope>
    <source>
        <strain evidence="4 8">PS42</strain>
        <strain evidence="3 7">PS47</strain>
    </source>
</reference>
<dbReference type="Proteomes" id="UP000324162">
    <property type="component" value="Unassembled WGS sequence"/>
</dbReference>
<dbReference type="InterPro" id="IPR036065">
    <property type="entry name" value="BolA-like_sf"/>
</dbReference>
<dbReference type="EMBL" id="SEUJ01000078">
    <property type="protein sequence ID" value="KAA1150429.1"/>
    <property type="molecule type" value="Genomic_DNA"/>
</dbReference>
<dbReference type="Proteomes" id="UP000322915">
    <property type="component" value="Unassembled WGS sequence"/>
</dbReference>
<dbReference type="Proteomes" id="UP000027154">
    <property type="component" value="Unassembled WGS sequence"/>
</dbReference>
<dbReference type="InterPro" id="IPR050961">
    <property type="entry name" value="BolA/IbaG_stress_morph_reg"/>
</dbReference>
<evidence type="ECO:0000256" key="2">
    <source>
        <dbReference type="RuleBase" id="RU003860"/>
    </source>
</evidence>
<dbReference type="InterPro" id="IPR002634">
    <property type="entry name" value="BolA"/>
</dbReference>
<dbReference type="GO" id="GO:0051301">
    <property type="term" value="P:cell division"/>
    <property type="evidence" value="ECO:0007669"/>
    <property type="project" value="UniProtKB-KW"/>
</dbReference>
<keyword evidence="5" id="KW-0132">Cell division</keyword>
<evidence type="ECO:0000313" key="7">
    <source>
        <dbReference type="Proteomes" id="UP000322915"/>
    </source>
</evidence>
<dbReference type="EMBL" id="SEUK01000052">
    <property type="protein sequence ID" value="KAA1158673.1"/>
    <property type="molecule type" value="Genomic_DNA"/>
</dbReference>
<keyword evidence="7" id="KW-1185">Reference proteome</keyword>
<evidence type="ECO:0000313" key="6">
    <source>
        <dbReference type="Proteomes" id="UP000027154"/>
    </source>
</evidence>
<dbReference type="AlphaFoldDB" id="A0A063KTK3"/>
<accession>A0A063KTK3</accession>
<name>A0A063KTK3_9GAMM</name>
<dbReference type="Gene3D" id="3.30.300.90">
    <property type="entry name" value="BolA-like"/>
    <property type="match status" value="1"/>
</dbReference>
<comment type="caution">
    <text evidence="5">The sequence shown here is derived from an EMBL/GenBank/DDBJ whole genome shotgun (WGS) entry which is preliminary data.</text>
</comment>
<evidence type="ECO:0000256" key="1">
    <source>
        <dbReference type="ARBA" id="ARBA00005578"/>
    </source>
</evidence>
<dbReference type="GeneID" id="99695285"/>
<gene>
    <name evidence="5" type="ORF">DC53_09585</name>
    <name evidence="4" type="ORF">EU508_14295</name>
    <name evidence="3" type="ORF">EU509_20170</name>
</gene>
<evidence type="ECO:0000313" key="4">
    <source>
        <dbReference type="EMBL" id="KAA1158673.1"/>
    </source>
</evidence>
<protein>
    <submittedName>
        <fullName evidence="3">BolA family transcriptional regulator</fullName>
    </submittedName>
    <submittedName>
        <fullName evidence="5">Cell division protein BolA</fullName>
    </submittedName>
</protein>
<evidence type="ECO:0000313" key="3">
    <source>
        <dbReference type="EMBL" id="KAA1150429.1"/>
    </source>
</evidence>
<dbReference type="PANTHER" id="PTHR46229:SF4">
    <property type="entry name" value="ACID STRESS PROTEIN IBAG"/>
    <property type="match status" value="1"/>
</dbReference>
<evidence type="ECO:0000313" key="5">
    <source>
        <dbReference type="EMBL" id="KDC51227.1"/>
    </source>
</evidence>
<organism evidence="5 6">
    <name type="scientific">Pseudoalteromonas fuliginea</name>
    <dbReference type="NCBI Taxonomy" id="1872678"/>
    <lineage>
        <taxon>Bacteria</taxon>
        <taxon>Pseudomonadati</taxon>
        <taxon>Pseudomonadota</taxon>
        <taxon>Gammaproteobacteria</taxon>
        <taxon>Alteromonadales</taxon>
        <taxon>Pseudoalteromonadaceae</taxon>
        <taxon>Pseudoalteromonas</taxon>
    </lineage>
</organism>
<dbReference type="RefSeq" id="WP_007378312.1">
    <property type="nucleotide sequence ID" value="NZ_JBBMQV010000012.1"/>
</dbReference>
<dbReference type="EMBL" id="JJNZ01000027">
    <property type="protein sequence ID" value="KDC51227.1"/>
    <property type="molecule type" value="Genomic_DNA"/>
</dbReference>
<dbReference type="Pfam" id="PF01722">
    <property type="entry name" value="BolA"/>
    <property type="match status" value="1"/>
</dbReference>
<dbReference type="PIRSF" id="PIRSF003113">
    <property type="entry name" value="BolA"/>
    <property type="match status" value="1"/>
</dbReference>
<comment type="similarity">
    <text evidence="1 2">Belongs to the BolA/IbaG family.</text>
</comment>
<proteinExistence type="inferred from homology"/>
<dbReference type="PANTHER" id="PTHR46229">
    <property type="entry name" value="BOLA TRANSCRIPTION REGULATOR"/>
    <property type="match status" value="1"/>
</dbReference>
<evidence type="ECO:0000313" key="8">
    <source>
        <dbReference type="Proteomes" id="UP000324162"/>
    </source>
</evidence>
<reference evidence="5 6" key="1">
    <citation type="submission" date="2014-04" db="EMBL/GenBank/DDBJ databases">
        <title>Pseudoalteromonas galatheae sp. nov., isolated from a deep-sea polychaete near Canal Concepcion, Chile.</title>
        <authorList>
            <person name="Machado H.R."/>
            <person name="Gram L."/>
            <person name="Vynne N.G."/>
        </authorList>
    </citation>
    <scope>NUCLEOTIDE SEQUENCE [LARGE SCALE GENOMIC DNA]</scope>
    <source>
        <strain evidence="5 6">KMM216</strain>
    </source>
</reference>
<keyword evidence="5" id="KW-0131">Cell cycle</keyword>
<dbReference type="SUPFAM" id="SSF82657">
    <property type="entry name" value="BolA-like"/>
    <property type="match status" value="1"/>
</dbReference>